<evidence type="ECO:0000256" key="5">
    <source>
        <dbReference type="SAM" id="SignalP"/>
    </source>
</evidence>
<feature type="signal peptide" evidence="5">
    <location>
        <begin position="1"/>
        <end position="23"/>
    </location>
</feature>
<dbReference type="RefSeq" id="WP_188386178.1">
    <property type="nucleotide sequence ID" value="NZ_BMEY01000029.1"/>
</dbReference>
<proteinExistence type="inferred from homology"/>
<keyword evidence="3 5" id="KW-0732">Signal</keyword>
<dbReference type="InterPro" id="IPR000914">
    <property type="entry name" value="SBP_5_dom"/>
</dbReference>
<evidence type="ECO:0000256" key="1">
    <source>
        <dbReference type="ARBA" id="ARBA00005695"/>
    </source>
</evidence>
<evidence type="ECO:0000313" key="7">
    <source>
        <dbReference type="EMBL" id="GGA91213.1"/>
    </source>
</evidence>
<dbReference type="SUPFAM" id="SSF53850">
    <property type="entry name" value="Periplasmic binding protein-like II"/>
    <property type="match status" value="1"/>
</dbReference>
<dbReference type="EMBL" id="BMEY01000029">
    <property type="protein sequence ID" value="GGA91213.1"/>
    <property type="molecule type" value="Genomic_DNA"/>
</dbReference>
<dbReference type="GO" id="GO:0043190">
    <property type="term" value="C:ATP-binding cassette (ABC) transporter complex"/>
    <property type="evidence" value="ECO:0007669"/>
    <property type="project" value="InterPro"/>
</dbReference>
<feature type="chain" id="PRO_5037242026" evidence="5">
    <location>
        <begin position="24"/>
        <end position="514"/>
    </location>
</feature>
<keyword evidence="2" id="KW-0813">Transport</keyword>
<dbReference type="PROSITE" id="PS51257">
    <property type="entry name" value="PROKAR_LIPOPROTEIN"/>
    <property type="match status" value="1"/>
</dbReference>
<gene>
    <name evidence="7" type="ORF">GCM10008025_37150</name>
</gene>
<dbReference type="GO" id="GO:0042597">
    <property type="term" value="C:periplasmic space"/>
    <property type="evidence" value="ECO:0007669"/>
    <property type="project" value="UniProtKB-ARBA"/>
</dbReference>
<evidence type="ECO:0000313" key="8">
    <source>
        <dbReference type="Proteomes" id="UP000613512"/>
    </source>
</evidence>
<comment type="similarity">
    <text evidence="1">Belongs to the bacterial solute-binding protein 5 family.</text>
</comment>
<feature type="domain" description="Solute-binding protein family 5" evidence="6">
    <location>
        <begin position="87"/>
        <end position="434"/>
    </location>
</feature>
<keyword evidence="8" id="KW-1185">Reference proteome</keyword>
<sequence>MKKKLFIPFIFSLLLAVLLVACGDESNSNDSNGGETAATDTLIVGTGADPTSLDPRKTWSGPGYSINSHIFEPLVFRKIEDGKVSIEGILAESFENVDDLTWKFTIREGVTFHNGEPLTAESVKFTFESILDPSFNTPMTIWLSEIDEITTEGDYVLYIKTKTPTRGLLSSLTQVPIVEPNAVKDLGDRFNVEPVGTGPYQVVEYVANNNVKLTRFDDYWGEKGVTENIEFRIMPENAVRLAALQRGDIHIAENISADKVNTVSDDPNLEMHITETLRVNMFVANYANEWMAKQEFRDAISLAIDRQALVDNILGGNTIAGSSVSPPGTIGFEDSLSIPEADVEKAKALLDEIGYDGSVIKMGGPVGRYAMDQQIVEATAGMLEAAGINVELETLEFSSYVPKMDELAYDIYYIGVADLTIDPLTHWKGYYYSDTAEGGYSNSEVDALMDEAIKTMDDEEAIELFKQIQKILYEEKPTFPLYYEPHMVGVRKGVQGFAPRLDEYIIVRDAFYKK</sequence>
<evidence type="ECO:0000259" key="6">
    <source>
        <dbReference type="Pfam" id="PF00496"/>
    </source>
</evidence>
<dbReference type="InterPro" id="IPR039424">
    <property type="entry name" value="SBP_5"/>
</dbReference>
<reference evidence="7" key="2">
    <citation type="submission" date="2020-09" db="EMBL/GenBank/DDBJ databases">
        <authorList>
            <person name="Sun Q."/>
            <person name="Zhou Y."/>
        </authorList>
    </citation>
    <scope>NUCLEOTIDE SEQUENCE</scope>
    <source>
        <strain evidence="7">CGMCC 1.12408</strain>
    </source>
</reference>
<evidence type="ECO:0000256" key="2">
    <source>
        <dbReference type="ARBA" id="ARBA00022448"/>
    </source>
</evidence>
<dbReference type="Proteomes" id="UP000613512">
    <property type="component" value="Unassembled WGS sequence"/>
</dbReference>
<protein>
    <submittedName>
        <fullName evidence="7">Diguanylate phosphodiesterase</fullName>
    </submittedName>
</protein>
<dbReference type="Gene3D" id="3.40.190.10">
    <property type="entry name" value="Periplasmic binding protein-like II"/>
    <property type="match status" value="1"/>
</dbReference>
<dbReference type="Pfam" id="PF00496">
    <property type="entry name" value="SBP_bac_5"/>
    <property type="match status" value="1"/>
</dbReference>
<evidence type="ECO:0000256" key="3">
    <source>
        <dbReference type="ARBA" id="ARBA00022729"/>
    </source>
</evidence>
<dbReference type="GO" id="GO:1904680">
    <property type="term" value="F:peptide transmembrane transporter activity"/>
    <property type="evidence" value="ECO:0007669"/>
    <property type="project" value="TreeGrafter"/>
</dbReference>
<feature type="region of interest" description="Disordered" evidence="4">
    <location>
        <begin position="26"/>
        <end position="56"/>
    </location>
</feature>
<name>A0A916WE53_9BACI</name>
<organism evidence="7 8">
    <name type="scientific">Ornithinibacillus halotolerans</name>
    <dbReference type="NCBI Taxonomy" id="1274357"/>
    <lineage>
        <taxon>Bacteria</taxon>
        <taxon>Bacillati</taxon>
        <taxon>Bacillota</taxon>
        <taxon>Bacilli</taxon>
        <taxon>Bacillales</taxon>
        <taxon>Bacillaceae</taxon>
        <taxon>Ornithinibacillus</taxon>
    </lineage>
</organism>
<evidence type="ECO:0000256" key="4">
    <source>
        <dbReference type="SAM" id="MobiDB-lite"/>
    </source>
</evidence>
<dbReference type="AlphaFoldDB" id="A0A916WE53"/>
<comment type="caution">
    <text evidence="7">The sequence shown here is derived from an EMBL/GenBank/DDBJ whole genome shotgun (WGS) entry which is preliminary data.</text>
</comment>
<dbReference type="GO" id="GO:0015833">
    <property type="term" value="P:peptide transport"/>
    <property type="evidence" value="ECO:0007669"/>
    <property type="project" value="TreeGrafter"/>
</dbReference>
<dbReference type="InterPro" id="IPR030678">
    <property type="entry name" value="Peptide/Ni-bd"/>
</dbReference>
<dbReference type="Gene3D" id="3.90.76.10">
    <property type="entry name" value="Dipeptide-binding Protein, Domain 1"/>
    <property type="match status" value="1"/>
</dbReference>
<dbReference type="PANTHER" id="PTHR30290:SF9">
    <property type="entry name" value="OLIGOPEPTIDE-BINDING PROTEIN APPA"/>
    <property type="match status" value="1"/>
</dbReference>
<dbReference type="PIRSF" id="PIRSF002741">
    <property type="entry name" value="MppA"/>
    <property type="match status" value="1"/>
</dbReference>
<dbReference type="Gene3D" id="3.10.105.10">
    <property type="entry name" value="Dipeptide-binding Protein, Domain 3"/>
    <property type="match status" value="1"/>
</dbReference>
<accession>A0A916WE53</accession>
<dbReference type="PANTHER" id="PTHR30290">
    <property type="entry name" value="PERIPLASMIC BINDING COMPONENT OF ABC TRANSPORTER"/>
    <property type="match status" value="1"/>
</dbReference>
<reference evidence="7" key="1">
    <citation type="journal article" date="2014" name="Int. J. Syst. Evol. Microbiol.">
        <title>Complete genome sequence of Corynebacterium casei LMG S-19264T (=DSM 44701T), isolated from a smear-ripened cheese.</title>
        <authorList>
            <consortium name="US DOE Joint Genome Institute (JGI-PGF)"/>
            <person name="Walter F."/>
            <person name="Albersmeier A."/>
            <person name="Kalinowski J."/>
            <person name="Ruckert C."/>
        </authorList>
    </citation>
    <scope>NUCLEOTIDE SEQUENCE</scope>
    <source>
        <strain evidence="7">CGMCC 1.12408</strain>
    </source>
</reference>